<sequence length="495" mass="55233">MLLSLFLLLLDGVVGGETDETMSVMEGDSVTLHTNLTEVRNDDTILWLFGPKDSVLSQITRKDDLTSYFVTDNESFRGRLQVDQNTGSLTIRNTRIRHLGQYKLSISREKTTIKIFNVTVFGVVGETDGVKSVSVKEGESVTLNTDVEVQRDDLIVWRFGDKGILLAKIDVGTKENSLNDADERFRDRLKLDDQTGSLTIKNTGTKHAGLYELQIRGRESSQRFLLSVTAVPDPGLSPGVVAGIVVVAALLVAAVLSSVVIYYRRKISELEVVTKEPVKDGDSVTLKTGTVLQKDDKIKWWYQHHNDLIAEINGGNSMKYGGLDERFRSKLVLDDKTGSLTINNTMPIHSGLYILEISSKTRRTIKRFILTVKMMTMTVKEGDSVPLKIETMKQTDDLILWTFGPENCLVVKADSTTSISERFRDRLELDQETGSLTITNITNTDSGHFKLQIINGEHTTFRRFNVIVTGPIGEPLNDSTTAEMPLLDKVDKINE</sequence>
<proteinExistence type="predicted"/>
<feature type="transmembrane region" description="Helical" evidence="1">
    <location>
        <begin position="240"/>
        <end position="263"/>
    </location>
</feature>
<feature type="signal peptide" evidence="2">
    <location>
        <begin position="1"/>
        <end position="15"/>
    </location>
</feature>
<protein>
    <recommendedName>
        <fullName evidence="3">Immunoglobulin domain-containing protein</fullName>
    </recommendedName>
</protein>
<evidence type="ECO:0000259" key="3">
    <source>
        <dbReference type="SMART" id="SM00409"/>
    </source>
</evidence>
<gene>
    <name evidence="4" type="ORF">R3I93_016934</name>
</gene>
<feature type="domain" description="Immunoglobulin" evidence="3">
    <location>
        <begin position="374"/>
        <end position="469"/>
    </location>
</feature>
<feature type="domain" description="Immunoglobulin" evidence="3">
    <location>
        <begin position="130"/>
        <end position="229"/>
    </location>
</feature>
<comment type="caution">
    <text evidence="4">The sequence shown here is derived from an EMBL/GenBank/DDBJ whole genome shotgun (WGS) entry which is preliminary data.</text>
</comment>
<evidence type="ECO:0000313" key="4">
    <source>
        <dbReference type="EMBL" id="KAK7136730.1"/>
    </source>
</evidence>
<keyword evidence="1" id="KW-1133">Transmembrane helix</keyword>
<dbReference type="PANTHER" id="PTHR21063:SF4">
    <property type="entry name" value="CD48 ANTIGEN-RELATED"/>
    <property type="match status" value="1"/>
</dbReference>
<evidence type="ECO:0000256" key="2">
    <source>
        <dbReference type="SAM" id="SignalP"/>
    </source>
</evidence>
<keyword evidence="5" id="KW-1185">Reference proteome</keyword>
<dbReference type="Pfam" id="PF07686">
    <property type="entry name" value="V-set"/>
    <property type="match status" value="2"/>
</dbReference>
<accession>A0AAN9CH97</accession>
<dbReference type="Proteomes" id="UP001364617">
    <property type="component" value="Unassembled WGS sequence"/>
</dbReference>
<dbReference type="EMBL" id="JAYKXH010000018">
    <property type="protein sequence ID" value="KAK7136730.1"/>
    <property type="molecule type" value="Genomic_DNA"/>
</dbReference>
<dbReference type="InterPro" id="IPR036179">
    <property type="entry name" value="Ig-like_dom_sf"/>
</dbReference>
<organism evidence="4 5">
    <name type="scientific">Phoxinus phoxinus</name>
    <name type="common">Eurasian minnow</name>
    <dbReference type="NCBI Taxonomy" id="58324"/>
    <lineage>
        <taxon>Eukaryota</taxon>
        <taxon>Metazoa</taxon>
        <taxon>Chordata</taxon>
        <taxon>Craniata</taxon>
        <taxon>Vertebrata</taxon>
        <taxon>Euteleostomi</taxon>
        <taxon>Actinopterygii</taxon>
        <taxon>Neopterygii</taxon>
        <taxon>Teleostei</taxon>
        <taxon>Ostariophysi</taxon>
        <taxon>Cypriniformes</taxon>
        <taxon>Leuciscidae</taxon>
        <taxon>Phoxininae</taxon>
        <taxon>Phoxinus</taxon>
    </lineage>
</organism>
<dbReference type="SMART" id="SM00409">
    <property type="entry name" value="IG"/>
    <property type="match status" value="4"/>
</dbReference>
<keyword evidence="1" id="KW-0812">Transmembrane</keyword>
<dbReference type="Gene3D" id="2.60.40.10">
    <property type="entry name" value="Immunoglobulins"/>
    <property type="match status" value="4"/>
</dbReference>
<evidence type="ECO:0000256" key="1">
    <source>
        <dbReference type="SAM" id="Phobius"/>
    </source>
</evidence>
<reference evidence="4 5" key="1">
    <citation type="submission" date="2024-02" db="EMBL/GenBank/DDBJ databases">
        <title>Chromosome-level genome assembly of the Eurasian Minnow (Phoxinus phoxinus).</title>
        <authorList>
            <person name="Oriowo T.O."/>
            <person name="Martin S."/>
            <person name="Stange M."/>
            <person name="Chrysostomakis Y."/>
            <person name="Brown T."/>
            <person name="Winkler S."/>
            <person name="Kukowka S."/>
            <person name="Myers E.W."/>
            <person name="Bohne A."/>
        </authorList>
    </citation>
    <scope>NUCLEOTIDE SEQUENCE [LARGE SCALE GENOMIC DNA]</scope>
    <source>
        <strain evidence="4">ZFMK-TIS-60720</strain>
        <tissue evidence="4">Whole Organism</tissue>
    </source>
</reference>
<dbReference type="InterPro" id="IPR003599">
    <property type="entry name" value="Ig_sub"/>
</dbReference>
<dbReference type="InterPro" id="IPR013106">
    <property type="entry name" value="Ig_V-set"/>
</dbReference>
<feature type="domain" description="Immunoglobulin" evidence="3">
    <location>
        <begin position="19"/>
        <end position="121"/>
    </location>
</feature>
<feature type="domain" description="Immunoglobulin" evidence="3">
    <location>
        <begin position="273"/>
        <end position="373"/>
    </location>
</feature>
<dbReference type="PANTHER" id="PTHR21063">
    <property type="entry name" value="LFA-3"/>
    <property type="match status" value="1"/>
</dbReference>
<keyword evidence="2" id="KW-0732">Signal</keyword>
<dbReference type="AlphaFoldDB" id="A0AAN9CH97"/>
<feature type="chain" id="PRO_5042834182" description="Immunoglobulin domain-containing protein" evidence="2">
    <location>
        <begin position="16"/>
        <end position="495"/>
    </location>
</feature>
<name>A0AAN9CH97_9TELE</name>
<keyword evidence="1" id="KW-0472">Membrane</keyword>
<dbReference type="InterPro" id="IPR013783">
    <property type="entry name" value="Ig-like_fold"/>
</dbReference>
<dbReference type="SUPFAM" id="SSF48726">
    <property type="entry name" value="Immunoglobulin"/>
    <property type="match status" value="4"/>
</dbReference>
<evidence type="ECO:0000313" key="5">
    <source>
        <dbReference type="Proteomes" id="UP001364617"/>
    </source>
</evidence>